<evidence type="ECO:0000256" key="1">
    <source>
        <dbReference type="ARBA" id="ARBA00004651"/>
    </source>
</evidence>
<keyword evidence="4 7" id="KW-0812">Transmembrane</keyword>
<feature type="transmembrane region" description="Helical" evidence="7">
    <location>
        <begin position="33"/>
        <end position="52"/>
    </location>
</feature>
<keyword evidence="6 7" id="KW-0472">Membrane</keyword>
<evidence type="ECO:0000259" key="9">
    <source>
        <dbReference type="Pfam" id="PF20730"/>
    </source>
</evidence>
<dbReference type="Gene3D" id="3.30.240.20">
    <property type="entry name" value="bsu07140 like domains"/>
    <property type="match status" value="2"/>
</dbReference>
<dbReference type="EMBL" id="JBHUME010000007">
    <property type="protein sequence ID" value="MFD2612665.1"/>
    <property type="molecule type" value="Genomic_DNA"/>
</dbReference>
<evidence type="ECO:0000256" key="6">
    <source>
        <dbReference type="ARBA" id="ARBA00023136"/>
    </source>
</evidence>
<evidence type="ECO:0000313" key="10">
    <source>
        <dbReference type="EMBL" id="MFD2612665.1"/>
    </source>
</evidence>
<dbReference type="Pfam" id="PF04239">
    <property type="entry name" value="DUF421"/>
    <property type="match status" value="1"/>
</dbReference>
<dbReference type="PANTHER" id="PTHR34582:SF7">
    <property type="entry name" value="UPF0702 TRANSMEMBRANE PROTEIN YDFS"/>
    <property type="match status" value="1"/>
</dbReference>
<dbReference type="PANTHER" id="PTHR34582">
    <property type="entry name" value="UPF0702 TRANSMEMBRANE PROTEIN YCAP"/>
    <property type="match status" value="1"/>
</dbReference>
<name>A0ABW5PDT7_9BACL</name>
<evidence type="ECO:0000256" key="4">
    <source>
        <dbReference type="ARBA" id="ARBA00022692"/>
    </source>
</evidence>
<gene>
    <name evidence="10" type="ORF">ACFSUF_09550</name>
</gene>
<keyword evidence="11" id="KW-1185">Reference proteome</keyword>
<evidence type="ECO:0000256" key="3">
    <source>
        <dbReference type="ARBA" id="ARBA00022475"/>
    </source>
</evidence>
<sequence>MSDEVSILVRSLGAVFFLFVLTRVLGKKQISQLTFFEYITGIALGELVGIMSTDLERVFYHGLISLAVWGFVPLAVEFISLRSKTVRNVLEGQGTVFIRNGNILEKNLKKERYSTDELLEQLRKKGVFQAADVEFAVLEPSGELTVLPTKENLPLTAKMLGIPMLSEQEPQTVMMDGAILKDTLKPRGLTEAWLKDEMDKRKIREEDVYLAQVDAKNRLYFDMKGVQIHRPEPEKPDLQNQMLTHLTQSAILMERYLADAEDSPMANSMSELRDRARQVISQLQPAAVNSTKESR</sequence>
<feature type="domain" description="YetF C-terminal" evidence="8">
    <location>
        <begin position="82"/>
        <end position="214"/>
    </location>
</feature>
<evidence type="ECO:0000313" key="11">
    <source>
        <dbReference type="Proteomes" id="UP001597541"/>
    </source>
</evidence>
<feature type="domain" description="YetF-like N-terminal transmembrane" evidence="9">
    <location>
        <begin position="6"/>
        <end position="79"/>
    </location>
</feature>
<evidence type="ECO:0000256" key="5">
    <source>
        <dbReference type="ARBA" id="ARBA00022989"/>
    </source>
</evidence>
<keyword evidence="3" id="KW-1003">Cell membrane</keyword>
<evidence type="ECO:0000256" key="7">
    <source>
        <dbReference type="SAM" id="Phobius"/>
    </source>
</evidence>
<keyword evidence="5 7" id="KW-1133">Transmembrane helix</keyword>
<accession>A0ABW5PDT7</accession>
<protein>
    <submittedName>
        <fullName evidence="10">DUF421 domain-containing protein</fullName>
    </submittedName>
</protein>
<comment type="subcellular location">
    <subcellularLocation>
        <location evidence="1">Cell membrane</location>
        <topology evidence="1">Multi-pass membrane protein</topology>
    </subcellularLocation>
</comment>
<organism evidence="10 11">
    <name type="scientific">Paenibacillus gansuensis</name>
    <dbReference type="NCBI Taxonomy" id="306542"/>
    <lineage>
        <taxon>Bacteria</taxon>
        <taxon>Bacillati</taxon>
        <taxon>Bacillota</taxon>
        <taxon>Bacilli</taxon>
        <taxon>Bacillales</taxon>
        <taxon>Paenibacillaceae</taxon>
        <taxon>Paenibacillus</taxon>
    </lineage>
</organism>
<dbReference type="InterPro" id="IPR048454">
    <property type="entry name" value="YetF_N"/>
</dbReference>
<evidence type="ECO:0000259" key="8">
    <source>
        <dbReference type="Pfam" id="PF04239"/>
    </source>
</evidence>
<reference evidence="11" key="1">
    <citation type="journal article" date="2019" name="Int. J. Syst. Evol. Microbiol.">
        <title>The Global Catalogue of Microorganisms (GCM) 10K type strain sequencing project: providing services to taxonomists for standard genome sequencing and annotation.</title>
        <authorList>
            <consortium name="The Broad Institute Genomics Platform"/>
            <consortium name="The Broad Institute Genome Sequencing Center for Infectious Disease"/>
            <person name="Wu L."/>
            <person name="Ma J."/>
        </authorList>
    </citation>
    <scope>NUCLEOTIDE SEQUENCE [LARGE SCALE GENOMIC DNA]</scope>
    <source>
        <strain evidence="11">KCTC 3950</strain>
    </source>
</reference>
<comment type="similarity">
    <text evidence="2">Belongs to the UPF0702 family.</text>
</comment>
<dbReference type="Pfam" id="PF20730">
    <property type="entry name" value="YetF_N"/>
    <property type="match status" value="1"/>
</dbReference>
<feature type="transmembrane region" description="Helical" evidence="7">
    <location>
        <begin position="6"/>
        <end position="26"/>
    </location>
</feature>
<dbReference type="RefSeq" id="WP_377602393.1">
    <property type="nucleotide sequence ID" value="NZ_JBHUME010000007.1"/>
</dbReference>
<dbReference type="Proteomes" id="UP001597541">
    <property type="component" value="Unassembled WGS sequence"/>
</dbReference>
<evidence type="ECO:0000256" key="2">
    <source>
        <dbReference type="ARBA" id="ARBA00006448"/>
    </source>
</evidence>
<feature type="transmembrane region" description="Helical" evidence="7">
    <location>
        <begin position="58"/>
        <end position="79"/>
    </location>
</feature>
<dbReference type="InterPro" id="IPR007353">
    <property type="entry name" value="DUF421"/>
</dbReference>
<dbReference type="InterPro" id="IPR023090">
    <property type="entry name" value="UPF0702_alpha/beta_dom_sf"/>
</dbReference>
<comment type="caution">
    <text evidence="10">The sequence shown here is derived from an EMBL/GenBank/DDBJ whole genome shotgun (WGS) entry which is preliminary data.</text>
</comment>
<proteinExistence type="inferred from homology"/>